<dbReference type="InParanoid" id="E4XJH6"/>
<evidence type="ECO:0000256" key="1">
    <source>
        <dbReference type="ARBA" id="ARBA00022679"/>
    </source>
</evidence>
<dbReference type="InterPro" id="IPR017441">
    <property type="entry name" value="Protein_kinase_ATP_BS"/>
</dbReference>
<dbReference type="GO" id="GO:0005524">
    <property type="term" value="F:ATP binding"/>
    <property type="evidence" value="ECO:0007669"/>
    <property type="project" value="UniProtKB-UniRule"/>
</dbReference>
<evidence type="ECO:0000256" key="6">
    <source>
        <dbReference type="SAM" id="MobiDB-lite"/>
    </source>
</evidence>
<protein>
    <recommendedName>
        <fullName evidence="7">Protein kinase domain-containing protein</fullName>
    </recommendedName>
</protein>
<proteinExistence type="predicted"/>
<dbReference type="OrthoDB" id="5337378at2759"/>
<dbReference type="PANTHER" id="PTHR11042:SF185">
    <property type="entry name" value="WEE1-LIKE PROTEIN KINASE"/>
    <property type="match status" value="1"/>
</dbReference>
<keyword evidence="3" id="KW-0418">Kinase</keyword>
<evidence type="ECO:0000256" key="3">
    <source>
        <dbReference type="ARBA" id="ARBA00022777"/>
    </source>
</evidence>
<dbReference type="Proteomes" id="UP000001307">
    <property type="component" value="Unassembled WGS sequence"/>
</dbReference>
<evidence type="ECO:0000256" key="4">
    <source>
        <dbReference type="ARBA" id="ARBA00022840"/>
    </source>
</evidence>
<dbReference type="FunCoup" id="E4XJH6">
    <property type="interactions" value="137"/>
</dbReference>
<dbReference type="InterPro" id="IPR011009">
    <property type="entry name" value="Kinase-like_dom_sf"/>
</dbReference>
<name>E4XJH6_OIKDI</name>
<feature type="region of interest" description="Disordered" evidence="6">
    <location>
        <begin position="1"/>
        <end position="36"/>
    </location>
</feature>
<dbReference type="EMBL" id="FN653060">
    <property type="protein sequence ID" value="CBY10619.1"/>
    <property type="molecule type" value="Genomic_DNA"/>
</dbReference>
<dbReference type="PANTHER" id="PTHR11042">
    <property type="entry name" value="EUKARYOTIC TRANSLATION INITIATION FACTOR 2-ALPHA KINASE EIF2-ALPHA KINASE -RELATED"/>
    <property type="match status" value="1"/>
</dbReference>
<dbReference type="SUPFAM" id="SSF56112">
    <property type="entry name" value="Protein kinase-like (PK-like)"/>
    <property type="match status" value="1"/>
</dbReference>
<feature type="region of interest" description="Disordered" evidence="6">
    <location>
        <begin position="53"/>
        <end position="111"/>
    </location>
</feature>
<dbReference type="Gene3D" id="3.30.200.20">
    <property type="entry name" value="Phosphorylase Kinase, domain 1"/>
    <property type="match status" value="1"/>
</dbReference>
<feature type="domain" description="Protein kinase" evidence="7">
    <location>
        <begin position="127"/>
        <end position="394"/>
    </location>
</feature>
<keyword evidence="4 5" id="KW-0067">ATP-binding</keyword>
<dbReference type="GO" id="GO:0005634">
    <property type="term" value="C:nucleus"/>
    <property type="evidence" value="ECO:0007669"/>
    <property type="project" value="TreeGrafter"/>
</dbReference>
<dbReference type="GO" id="GO:0005737">
    <property type="term" value="C:cytoplasm"/>
    <property type="evidence" value="ECO:0007669"/>
    <property type="project" value="TreeGrafter"/>
</dbReference>
<evidence type="ECO:0000313" key="9">
    <source>
        <dbReference type="Proteomes" id="UP000001307"/>
    </source>
</evidence>
<accession>E4XJH6</accession>
<gene>
    <name evidence="8" type="ORF">GSOID_T00012772001</name>
</gene>
<evidence type="ECO:0000313" key="8">
    <source>
        <dbReference type="EMBL" id="CBY10619.1"/>
    </source>
</evidence>
<feature type="compositionally biased region" description="Polar residues" evidence="6">
    <location>
        <begin position="98"/>
        <end position="111"/>
    </location>
</feature>
<dbReference type="SMART" id="SM00220">
    <property type="entry name" value="S_TKc"/>
    <property type="match status" value="1"/>
</dbReference>
<feature type="binding site" evidence="5">
    <location>
        <position position="157"/>
    </location>
    <ligand>
        <name>ATP</name>
        <dbReference type="ChEBI" id="CHEBI:30616"/>
    </ligand>
</feature>
<dbReference type="AlphaFoldDB" id="E4XJH6"/>
<keyword evidence="1" id="KW-0808">Transferase</keyword>
<dbReference type="InterPro" id="IPR050339">
    <property type="entry name" value="CC_SR_Kinase"/>
</dbReference>
<organism evidence="8">
    <name type="scientific">Oikopleura dioica</name>
    <name type="common">Tunicate</name>
    <dbReference type="NCBI Taxonomy" id="34765"/>
    <lineage>
        <taxon>Eukaryota</taxon>
        <taxon>Metazoa</taxon>
        <taxon>Chordata</taxon>
        <taxon>Tunicata</taxon>
        <taxon>Appendicularia</taxon>
        <taxon>Copelata</taxon>
        <taxon>Oikopleuridae</taxon>
        <taxon>Oikopleura</taxon>
    </lineage>
</organism>
<reference evidence="8" key="1">
    <citation type="journal article" date="2010" name="Science">
        <title>Plasticity of animal genome architecture unmasked by rapid evolution of a pelagic tunicate.</title>
        <authorList>
            <person name="Denoeud F."/>
            <person name="Henriet S."/>
            <person name="Mungpakdee S."/>
            <person name="Aury J.M."/>
            <person name="Da Silva C."/>
            <person name="Brinkmann H."/>
            <person name="Mikhaleva J."/>
            <person name="Olsen L.C."/>
            <person name="Jubin C."/>
            <person name="Canestro C."/>
            <person name="Bouquet J.M."/>
            <person name="Danks G."/>
            <person name="Poulain J."/>
            <person name="Campsteijn C."/>
            <person name="Adamski M."/>
            <person name="Cross I."/>
            <person name="Yadetie F."/>
            <person name="Muffato M."/>
            <person name="Louis A."/>
            <person name="Butcher S."/>
            <person name="Tsagkogeorga G."/>
            <person name="Konrad A."/>
            <person name="Singh S."/>
            <person name="Jensen M.F."/>
            <person name="Cong E.H."/>
            <person name="Eikeseth-Otteraa H."/>
            <person name="Noel B."/>
            <person name="Anthouard V."/>
            <person name="Porcel B.M."/>
            <person name="Kachouri-Lafond R."/>
            <person name="Nishino A."/>
            <person name="Ugolini M."/>
            <person name="Chourrout P."/>
            <person name="Nishida H."/>
            <person name="Aasland R."/>
            <person name="Huzurbazar S."/>
            <person name="Westhof E."/>
            <person name="Delsuc F."/>
            <person name="Lehrach H."/>
            <person name="Reinhardt R."/>
            <person name="Weissenbach J."/>
            <person name="Roy S.W."/>
            <person name="Artiguenave F."/>
            <person name="Postlethwait J.H."/>
            <person name="Manak J.R."/>
            <person name="Thompson E.M."/>
            <person name="Jaillon O."/>
            <person name="Du Pasquier L."/>
            <person name="Boudinot P."/>
            <person name="Liberles D.A."/>
            <person name="Volff J.N."/>
            <person name="Philippe H."/>
            <person name="Lenhard B."/>
            <person name="Roest Crollius H."/>
            <person name="Wincker P."/>
            <person name="Chourrout D."/>
        </authorList>
    </citation>
    <scope>NUCLEOTIDE SEQUENCE [LARGE SCALE GENOMIC DNA]</scope>
</reference>
<evidence type="ECO:0000256" key="5">
    <source>
        <dbReference type="PROSITE-ProRule" id="PRU10141"/>
    </source>
</evidence>
<dbReference type="InterPro" id="IPR000719">
    <property type="entry name" value="Prot_kinase_dom"/>
</dbReference>
<keyword evidence="9" id="KW-1185">Reference proteome</keyword>
<evidence type="ECO:0000259" key="7">
    <source>
        <dbReference type="PROSITE" id="PS50011"/>
    </source>
</evidence>
<dbReference type="GO" id="GO:0004713">
    <property type="term" value="F:protein tyrosine kinase activity"/>
    <property type="evidence" value="ECO:0007669"/>
    <property type="project" value="TreeGrafter"/>
</dbReference>
<dbReference type="PROSITE" id="PS50011">
    <property type="entry name" value="PROTEIN_KINASE_DOM"/>
    <property type="match status" value="1"/>
</dbReference>
<evidence type="ECO:0000256" key="2">
    <source>
        <dbReference type="ARBA" id="ARBA00022741"/>
    </source>
</evidence>
<dbReference type="Gene3D" id="1.10.510.10">
    <property type="entry name" value="Transferase(Phosphotransferase) domain 1"/>
    <property type="match status" value="1"/>
</dbReference>
<keyword evidence="2 5" id="KW-0547">Nucleotide-binding</keyword>
<sequence>MARRRRRVFAQSPISKRTCGQDPDSESSPPCSPIGTRRLRQLALFDAGINNSSVSASPLTPRTPRIAPRRLTESPRWRQSPSAARSGTPKIDPGVTVNPFTPANRNSTSKTRVSLRAAATYRYRVEFHEAGLLGQGQFGAVYKAVNRFDGCVYAVKKIKKPAKGGAYGDASAIREVCAHAVLGKHVNVVRYFSAWCEQNQMFIQSEYCNGGSVADVIQDHRINRLGGFSTEMANELLKQVSSGLNYIHEQDLAHLDIKPANIFRSFSEVVTLEMPDIQHSGPVTYKIGDLGHVTKSTVKSVDEGDCRYMSKEMIDCDMNKADLFKADIFALGMSIYEAVSLMELPQNGPVWHELRSGRVPSILSVDDYLNNLIHKMLNPIYELRPCAKDISEYFRSTQANEVNAQLQRLLKEEMLKNEKLLMELRAIKAGQDPTCA</sequence>
<dbReference type="Pfam" id="PF00069">
    <property type="entry name" value="Pkinase"/>
    <property type="match status" value="1"/>
</dbReference>
<dbReference type="PROSITE" id="PS00107">
    <property type="entry name" value="PROTEIN_KINASE_ATP"/>
    <property type="match status" value="1"/>
</dbReference>